<gene>
    <name evidence="2" type="ORF">AVDCRST_MAG13-3221</name>
</gene>
<sequence>ARGSLGSGRHRPRGARARADARPEHALPHLPLAQPGPARGAHLPDRDRPRLPHLPRRRGARHQRRLRRRPAGLRRAQGRRGALPPVPRLGRPAPGRPAGVRGPRAAAGPRPPARRHGLPDEPAQPEDRDPLRLAAAAVHRPGARGRGPAVPRARVDPDLHRAHRERAARPGRGLARRRPGPPSRRRAGAAVAHGHVPGPVRGQAADGPLARGGL</sequence>
<dbReference type="AlphaFoldDB" id="A0A6J4TBR4"/>
<evidence type="ECO:0000256" key="1">
    <source>
        <dbReference type="SAM" id="MobiDB-lite"/>
    </source>
</evidence>
<feature type="region of interest" description="Disordered" evidence="1">
    <location>
        <begin position="1"/>
        <end position="214"/>
    </location>
</feature>
<reference evidence="2" key="1">
    <citation type="submission" date="2020-02" db="EMBL/GenBank/DDBJ databases">
        <authorList>
            <person name="Meier V. D."/>
        </authorList>
    </citation>
    <scope>NUCLEOTIDE SEQUENCE</scope>
    <source>
        <strain evidence="2">AVDCRST_MAG13</strain>
    </source>
</reference>
<feature type="compositionally biased region" description="Basic and acidic residues" evidence="1">
    <location>
        <begin position="153"/>
        <end position="168"/>
    </location>
</feature>
<feature type="non-terminal residue" evidence="2">
    <location>
        <position position="214"/>
    </location>
</feature>
<dbReference type="EMBL" id="CADCVO010000515">
    <property type="protein sequence ID" value="CAA9518500.1"/>
    <property type="molecule type" value="Genomic_DNA"/>
</dbReference>
<feature type="compositionally biased region" description="Low complexity" evidence="1">
    <location>
        <begin position="79"/>
        <end position="108"/>
    </location>
</feature>
<feature type="compositionally biased region" description="Low complexity" evidence="1">
    <location>
        <begin position="134"/>
        <end position="152"/>
    </location>
</feature>
<accession>A0A6J4TBR4</accession>
<feature type="compositionally biased region" description="Low complexity" evidence="1">
    <location>
        <begin position="188"/>
        <end position="200"/>
    </location>
</feature>
<feature type="compositionally biased region" description="Basic residues" evidence="1">
    <location>
        <begin position="174"/>
        <end position="187"/>
    </location>
</feature>
<feature type="non-terminal residue" evidence="2">
    <location>
        <position position="1"/>
    </location>
</feature>
<protein>
    <submittedName>
        <fullName evidence="2">Uncharacterized protein</fullName>
    </submittedName>
</protein>
<feature type="compositionally biased region" description="Basic residues" evidence="1">
    <location>
        <begin position="51"/>
        <end position="78"/>
    </location>
</feature>
<name>A0A6J4TBR4_9ACTN</name>
<organism evidence="2">
    <name type="scientific">uncultured Solirubrobacteraceae bacterium</name>
    <dbReference type="NCBI Taxonomy" id="1162706"/>
    <lineage>
        <taxon>Bacteria</taxon>
        <taxon>Bacillati</taxon>
        <taxon>Actinomycetota</taxon>
        <taxon>Thermoleophilia</taxon>
        <taxon>Solirubrobacterales</taxon>
        <taxon>Solirubrobacteraceae</taxon>
        <taxon>environmental samples</taxon>
    </lineage>
</organism>
<feature type="compositionally biased region" description="Basic and acidic residues" evidence="1">
    <location>
        <begin position="17"/>
        <end position="27"/>
    </location>
</feature>
<proteinExistence type="predicted"/>
<evidence type="ECO:0000313" key="2">
    <source>
        <dbReference type="EMBL" id="CAA9518500.1"/>
    </source>
</evidence>